<proteinExistence type="predicted"/>
<protein>
    <submittedName>
        <fullName evidence="2">Uncharacterized protein</fullName>
    </submittedName>
</protein>
<evidence type="ECO:0000313" key="2">
    <source>
        <dbReference type="EMBL" id="MCI75921.1"/>
    </source>
</evidence>
<feature type="non-terminal residue" evidence="2">
    <location>
        <position position="1"/>
    </location>
</feature>
<evidence type="ECO:0000256" key="1">
    <source>
        <dbReference type="SAM" id="MobiDB-lite"/>
    </source>
</evidence>
<feature type="compositionally biased region" description="Low complexity" evidence="1">
    <location>
        <begin position="1"/>
        <end position="16"/>
    </location>
</feature>
<sequence length="65" mass="6725">SSSTTVSSLTAATPPSSSLPPPSTKQNVTTTLTSLFPAMPSTSSYVSKPHWNFLVPTPFLAPTSS</sequence>
<name>A0A392UQQ0_9FABA</name>
<comment type="caution">
    <text evidence="2">The sequence shown here is derived from an EMBL/GenBank/DDBJ whole genome shotgun (WGS) entry which is preliminary data.</text>
</comment>
<dbReference type="EMBL" id="LXQA010893994">
    <property type="protein sequence ID" value="MCI75921.1"/>
    <property type="molecule type" value="Genomic_DNA"/>
</dbReference>
<keyword evidence="3" id="KW-1185">Reference proteome</keyword>
<dbReference type="AlphaFoldDB" id="A0A392UQQ0"/>
<organism evidence="2 3">
    <name type="scientific">Trifolium medium</name>
    <dbReference type="NCBI Taxonomy" id="97028"/>
    <lineage>
        <taxon>Eukaryota</taxon>
        <taxon>Viridiplantae</taxon>
        <taxon>Streptophyta</taxon>
        <taxon>Embryophyta</taxon>
        <taxon>Tracheophyta</taxon>
        <taxon>Spermatophyta</taxon>
        <taxon>Magnoliopsida</taxon>
        <taxon>eudicotyledons</taxon>
        <taxon>Gunneridae</taxon>
        <taxon>Pentapetalae</taxon>
        <taxon>rosids</taxon>
        <taxon>fabids</taxon>
        <taxon>Fabales</taxon>
        <taxon>Fabaceae</taxon>
        <taxon>Papilionoideae</taxon>
        <taxon>50 kb inversion clade</taxon>
        <taxon>NPAAA clade</taxon>
        <taxon>Hologalegina</taxon>
        <taxon>IRL clade</taxon>
        <taxon>Trifolieae</taxon>
        <taxon>Trifolium</taxon>
    </lineage>
</organism>
<reference evidence="2 3" key="1">
    <citation type="journal article" date="2018" name="Front. Plant Sci.">
        <title>Red Clover (Trifolium pratense) and Zigzag Clover (T. medium) - A Picture of Genomic Similarities and Differences.</title>
        <authorList>
            <person name="Dluhosova J."/>
            <person name="Istvanek J."/>
            <person name="Nedelnik J."/>
            <person name="Repkova J."/>
        </authorList>
    </citation>
    <scope>NUCLEOTIDE SEQUENCE [LARGE SCALE GENOMIC DNA]</scope>
    <source>
        <strain evidence="3">cv. 10/8</strain>
        <tissue evidence="2">Leaf</tissue>
    </source>
</reference>
<feature type="region of interest" description="Disordered" evidence="1">
    <location>
        <begin position="1"/>
        <end position="28"/>
    </location>
</feature>
<accession>A0A392UQQ0</accession>
<evidence type="ECO:0000313" key="3">
    <source>
        <dbReference type="Proteomes" id="UP000265520"/>
    </source>
</evidence>
<dbReference type="Proteomes" id="UP000265520">
    <property type="component" value="Unassembled WGS sequence"/>
</dbReference>